<reference evidence="1 2" key="1">
    <citation type="submission" date="2018-11" db="EMBL/GenBank/DDBJ databases">
        <authorList>
            <consortium name="Pathogen Informatics"/>
        </authorList>
    </citation>
    <scope>NUCLEOTIDE SEQUENCE [LARGE SCALE GENOMIC DNA]</scope>
</reference>
<proteinExistence type="predicted"/>
<gene>
    <name evidence="1" type="ORF">DILT_LOCUS10507</name>
</gene>
<evidence type="ECO:0000313" key="1">
    <source>
        <dbReference type="EMBL" id="VDN14676.1"/>
    </source>
</evidence>
<dbReference type="EMBL" id="UYRU01060013">
    <property type="protein sequence ID" value="VDN14676.1"/>
    <property type="molecule type" value="Genomic_DNA"/>
</dbReference>
<protein>
    <submittedName>
        <fullName evidence="1">Uncharacterized protein</fullName>
    </submittedName>
</protein>
<dbReference type="Proteomes" id="UP000281553">
    <property type="component" value="Unassembled WGS sequence"/>
</dbReference>
<dbReference type="OrthoDB" id="10035553at2759"/>
<accession>A0A3P7P9S7</accession>
<sequence>MSSKYAEASFSSALISSGFCKTQPCMPVIMSSVRLPVRHYEAWTERVYDVQEFDVTPQTLPAICKPDCPINQPHGACR</sequence>
<keyword evidence="2" id="KW-1185">Reference proteome</keyword>
<evidence type="ECO:0000313" key="2">
    <source>
        <dbReference type="Proteomes" id="UP000281553"/>
    </source>
</evidence>
<dbReference type="AlphaFoldDB" id="A0A3P7P9S7"/>
<name>A0A3P7P9S7_DIBLA</name>
<organism evidence="1 2">
    <name type="scientific">Dibothriocephalus latus</name>
    <name type="common">Fish tapeworm</name>
    <name type="synonym">Diphyllobothrium latum</name>
    <dbReference type="NCBI Taxonomy" id="60516"/>
    <lineage>
        <taxon>Eukaryota</taxon>
        <taxon>Metazoa</taxon>
        <taxon>Spiralia</taxon>
        <taxon>Lophotrochozoa</taxon>
        <taxon>Platyhelminthes</taxon>
        <taxon>Cestoda</taxon>
        <taxon>Eucestoda</taxon>
        <taxon>Diphyllobothriidea</taxon>
        <taxon>Diphyllobothriidae</taxon>
        <taxon>Dibothriocephalus</taxon>
    </lineage>
</organism>